<dbReference type="PANTHER" id="PTHR43031">
    <property type="entry name" value="FAD-DEPENDENT OXIDOREDUCTASE"/>
    <property type="match status" value="1"/>
</dbReference>
<organism evidence="2 3">
    <name type="scientific">Kocuria soli</name>
    <dbReference type="NCBI Taxonomy" id="2485125"/>
    <lineage>
        <taxon>Bacteria</taxon>
        <taxon>Bacillati</taxon>
        <taxon>Actinomycetota</taxon>
        <taxon>Actinomycetes</taxon>
        <taxon>Micrococcales</taxon>
        <taxon>Micrococcaceae</taxon>
        <taxon>Kocuria</taxon>
    </lineage>
</organism>
<dbReference type="Gene3D" id="6.10.140.1340">
    <property type="match status" value="1"/>
</dbReference>
<reference evidence="2 3" key="1">
    <citation type="submission" date="2018-10" db="EMBL/GenBank/DDBJ databases">
        <title>Kocuria sp. M5W7-7, whole genome shotgun sequence.</title>
        <authorList>
            <person name="Tuo L."/>
        </authorList>
    </citation>
    <scope>NUCLEOTIDE SEQUENCE [LARGE SCALE GENOMIC DNA]</scope>
    <source>
        <strain evidence="2 3">M5W7-7</strain>
    </source>
</reference>
<dbReference type="SMART" id="SM00450">
    <property type="entry name" value="RHOD"/>
    <property type="match status" value="1"/>
</dbReference>
<comment type="caution">
    <text evidence="2">The sequence shown here is derived from an EMBL/GenBank/DDBJ whole genome shotgun (WGS) entry which is preliminary data.</text>
</comment>
<dbReference type="InterPro" id="IPR050229">
    <property type="entry name" value="GlpE_sulfurtransferase"/>
</dbReference>
<dbReference type="AlphaFoldDB" id="A0A3N3ZSK6"/>
<protein>
    <submittedName>
        <fullName evidence="2">DUF2892 domain-containing protein</fullName>
    </submittedName>
</protein>
<dbReference type="Pfam" id="PF00581">
    <property type="entry name" value="Rhodanese"/>
    <property type="match status" value="1"/>
</dbReference>
<dbReference type="PROSITE" id="PS50206">
    <property type="entry name" value="RHODANESE_3"/>
    <property type="match status" value="1"/>
</dbReference>
<dbReference type="RefSeq" id="WP_123823809.1">
    <property type="nucleotide sequence ID" value="NZ_RKMF01000002.1"/>
</dbReference>
<dbReference type="InterPro" id="IPR021309">
    <property type="entry name" value="YgaP-like_TM"/>
</dbReference>
<dbReference type="Gene3D" id="3.40.250.10">
    <property type="entry name" value="Rhodanese-like domain"/>
    <property type="match status" value="1"/>
</dbReference>
<dbReference type="InterPro" id="IPR036873">
    <property type="entry name" value="Rhodanese-like_dom_sf"/>
</dbReference>
<dbReference type="CDD" id="cd00158">
    <property type="entry name" value="RHOD"/>
    <property type="match status" value="1"/>
</dbReference>
<dbReference type="InterPro" id="IPR001763">
    <property type="entry name" value="Rhodanese-like_dom"/>
</dbReference>
<sequence>MTAHVTEVAPITLLTWMQDGNVTVVDVRSAAEFESLHIRGSYNVPLHLLSEHASEIADRLRQRVVLVCHSGVRAEQARQRLSAAGLEGAHVLDGGAAAYAAAGGDVVEGKQAWALERQVRMAAGSLVLAGVVGGQMLSPKLRLLSGGVGAGLAYSAASNTCAMGSVLAKMPWNRGAHEGTPQDFLDQLPSGR</sequence>
<feature type="domain" description="Rhodanese" evidence="1">
    <location>
        <begin position="18"/>
        <end position="108"/>
    </location>
</feature>
<dbReference type="OrthoDB" id="9800872at2"/>
<keyword evidence="3" id="KW-1185">Reference proteome</keyword>
<evidence type="ECO:0000259" key="1">
    <source>
        <dbReference type="PROSITE" id="PS50206"/>
    </source>
</evidence>
<dbReference type="EMBL" id="RKMF01000002">
    <property type="protein sequence ID" value="ROZ64594.1"/>
    <property type="molecule type" value="Genomic_DNA"/>
</dbReference>
<dbReference type="Proteomes" id="UP000270616">
    <property type="component" value="Unassembled WGS sequence"/>
</dbReference>
<evidence type="ECO:0000313" key="3">
    <source>
        <dbReference type="Proteomes" id="UP000270616"/>
    </source>
</evidence>
<accession>A0A3N3ZSK6</accession>
<name>A0A3N3ZSK6_9MICC</name>
<dbReference type="SUPFAM" id="SSF52821">
    <property type="entry name" value="Rhodanese/Cell cycle control phosphatase"/>
    <property type="match status" value="1"/>
</dbReference>
<proteinExistence type="predicted"/>
<gene>
    <name evidence="2" type="ORF">EDL96_01700</name>
</gene>
<evidence type="ECO:0000313" key="2">
    <source>
        <dbReference type="EMBL" id="ROZ64594.1"/>
    </source>
</evidence>
<dbReference type="PANTHER" id="PTHR43031:SF1">
    <property type="entry name" value="PYRIDINE NUCLEOTIDE-DISULPHIDE OXIDOREDUCTASE"/>
    <property type="match status" value="1"/>
</dbReference>
<dbReference type="Pfam" id="PF11127">
    <property type="entry name" value="YgaP-like_TM"/>
    <property type="match status" value="1"/>
</dbReference>